<keyword evidence="2" id="KW-1185">Reference proteome</keyword>
<accession>A7K7X8</accession>
<dbReference type="EMBL" id="EF101928">
    <property type="protein sequence ID" value="ABT16152.1"/>
    <property type="molecule type" value="Genomic_DNA"/>
</dbReference>
<reference evidence="1 2" key="1">
    <citation type="submission" date="2006-09" db="EMBL/GenBank/DDBJ databases">
        <title>Sequence and annotation of the 288-kb ATCV-1 virus that infects an endosymbiotic Chlorella strain of the heliozoon Acanthocystis turfacea.</title>
        <authorList>
            <person name="Fitzgerald L.A."/>
            <person name="Graves M.V."/>
            <person name="Li X."/>
            <person name="Pfitzner A.J.P."/>
            <person name="Hartigan J."/>
            <person name="Van Etten J.L."/>
        </authorList>
    </citation>
    <scope>NUCLEOTIDE SEQUENCE [LARGE SCALE GENOMIC DNA]</scope>
    <source>
        <strain evidence="1 2">ATCV-1</strain>
    </source>
</reference>
<dbReference type="KEGG" id="vg:5470543"/>
<evidence type="ECO:0000313" key="2">
    <source>
        <dbReference type="Proteomes" id="UP000202420"/>
    </source>
</evidence>
<proteinExistence type="predicted"/>
<dbReference type="RefSeq" id="YP_001426499.1">
    <property type="nucleotide sequence ID" value="NC_008724.1"/>
</dbReference>
<gene>
    <name evidence="1" type="primary">Z018L</name>
    <name evidence="1" type="ORF">ATCV1_Z018L</name>
</gene>
<evidence type="ECO:0000313" key="1">
    <source>
        <dbReference type="EMBL" id="ABT16152.1"/>
    </source>
</evidence>
<dbReference type="GeneID" id="5470543"/>
<name>A7K7X8_9PHYC</name>
<sequence>MLCKHCTGTNDKCCECCVNDSRRLYNPPSSPFSSLPQTSTTKAMFKPIVLETSATSVNESFTTSFVTFRKSLKASLSREYESVHGPLEEKKNTKQLMRALKKHSTFEHIVTKGDDVTSSQAAGEFLASVTLMVYKFMCSLNMEFEADDAIKALAGIIQDGPSKGANERISYALGVLNNLCEDYVIMDGFITDKVDKITTYFEEKLSRS</sequence>
<protein>
    <submittedName>
        <fullName evidence="1">Uncharacterized protein Z018L</fullName>
    </submittedName>
</protein>
<organism evidence="1 2">
    <name type="scientific">Chlorovirus heliozoae</name>
    <dbReference type="NCBI Taxonomy" id="322019"/>
    <lineage>
        <taxon>Viruses</taxon>
        <taxon>Varidnaviria</taxon>
        <taxon>Bamfordvirae</taxon>
        <taxon>Nucleocytoviricota</taxon>
        <taxon>Megaviricetes</taxon>
        <taxon>Algavirales</taxon>
        <taxon>Phycodnaviridae</taxon>
        <taxon>Chlorovirus</taxon>
    </lineage>
</organism>
<dbReference type="Proteomes" id="UP000202420">
    <property type="component" value="Segment"/>
</dbReference>